<feature type="compositionally biased region" description="Gly residues" evidence="8">
    <location>
        <begin position="353"/>
        <end position="362"/>
    </location>
</feature>
<evidence type="ECO:0000313" key="10">
    <source>
        <dbReference type="Proteomes" id="UP001562425"/>
    </source>
</evidence>
<dbReference type="GO" id="GO:0030030">
    <property type="term" value="P:cell projection organization"/>
    <property type="evidence" value="ECO:0007669"/>
    <property type="project" value="UniProtKB-KW"/>
</dbReference>
<dbReference type="Proteomes" id="UP001562425">
    <property type="component" value="Unassembled WGS sequence"/>
</dbReference>
<feature type="compositionally biased region" description="Basic and acidic residues" evidence="8">
    <location>
        <begin position="455"/>
        <end position="466"/>
    </location>
</feature>
<dbReference type="Pfam" id="PF10234">
    <property type="entry name" value="Cluap1"/>
    <property type="match status" value="1"/>
</dbReference>
<gene>
    <name evidence="9" type="ORF">pipiens_008914</name>
</gene>
<sequence length="466" mass="51238">MLLIVVVAPRDLSEHLKLLGYPNNIPLSVLNTPFGGPESFKAYSDILSWLVGRLEPTLTLAGGTRTEQDRILFVRSATEFLVTKSSIKVNPRKLYASSTAAARELLKVTSLLIASPKVTGLDEESIKSHVEIDLSDKMEDLKRVRGLSSELTNRGAALYDLLKKELVNRETRTVQSTRSLELASVEKVIKTAIGSLETKLGAAKGVLGSLKVENGNLSSKIQRKSSELERSKQRLQALQKVRPAYLEEFEKLELELKNLYEQYIIRIRCVDALKSQLISKNRTPTPTSPIAKMADSSLTAVLPEGLMDSDEEGEDEIDDFDEREDVKLKSDKRVLRSELLNRDRGSTRFRTRNGGGAEGGGPSSMSGRDRARMIGGMNDDLGPLDSSLGSSADSESDLEMGGNGLIDELRSDVDDDDDDDDDVDEDDLDAPPTTLTKLTRENSTLNRGGGGPVKHHPDNHQSDEDF</sequence>
<evidence type="ECO:0008006" key="11">
    <source>
        <dbReference type="Google" id="ProtNLM"/>
    </source>
</evidence>
<evidence type="ECO:0000256" key="2">
    <source>
        <dbReference type="ARBA" id="ARBA00008340"/>
    </source>
</evidence>
<dbReference type="PANTHER" id="PTHR21547">
    <property type="entry name" value="CLUSTERIN ASSOCIATED PROTEIN 1"/>
    <property type="match status" value="1"/>
</dbReference>
<keyword evidence="4 7" id="KW-0175">Coiled coil</keyword>
<evidence type="ECO:0000313" key="9">
    <source>
        <dbReference type="EMBL" id="KAL1398497.1"/>
    </source>
</evidence>
<evidence type="ECO:0000256" key="8">
    <source>
        <dbReference type="SAM" id="MobiDB-lite"/>
    </source>
</evidence>
<comment type="similarity">
    <text evidence="2">Belongs to the CLUAP1 family.</text>
</comment>
<accession>A0ABD1DHL8</accession>
<evidence type="ECO:0000256" key="4">
    <source>
        <dbReference type="ARBA" id="ARBA00023054"/>
    </source>
</evidence>
<keyword evidence="6" id="KW-0966">Cell projection</keyword>
<keyword evidence="10" id="KW-1185">Reference proteome</keyword>
<evidence type="ECO:0000256" key="1">
    <source>
        <dbReference type="ARBA" id="ARBA00004138"/>
    </source>
</evidence>
<reference evidence="9 10" key="1">
    <citation type="submission" date="2024-05" db="EMBL/GenBank/DDBJ databases">
        <title>Culex pipiens pipiens assembly and annotation.</title>
        <authorList>
            <person name="Alout H."/>
            <person name="Durand T."/>
        </authorList>
    </citation>
    <scope>NUCLEOTIDE SEQUENCE [LARGE SCALE GENOMIC DNA]</scope>
    <source>
        <strain evidence="9">HA-2024</strain>
        <tissue evidence="9">Whole body</tissue>
    </source>
</reference>
<feature type="region of interest" description="Disordered" evidence="8">
    <location>
        <begin position="344"/>
        <end position="466"/>
    </location>
</feature>
<dbReference type="AlphaFoldDB" id="A0ABD1DHL8"/>
<dbReference type="EMBL" id="JBEHCU010005874">
    <property type="protein sequence ID" value="KAL1398497.1"/>
    <property type="molecule type" value="Genomic_DNA"/>
</dbReference>
<organism evidence="9 10">
    <name type="scientific">Culex pipiens pipiens</name>
    <name type="common">Northern house mosquito</name>
    <dbReference type="NCBI Taxonomy" id="38569"/>
    <lineage>
        <taxon>Eukaryota</taxon>
        <taxon>Metazoa</taxon>
        <taxon>Ecdysozoa</taxon>
        <taxon>Arthropoda</taxon>
        <taxon>Hexapoda</taxon>
        <taxon>Insecta</taxon>
        <taxon>Pterygota</taxon>
        <taxon>Neoptera</taxon>
        <taxon>Endopterygota</taxon>
        <taxon>Diptera</taxon>
        <taxon>Nematocera</taxon>
        <taxon>Culicoidea</taxon>
        <taxon>Culicidae</taxon>
        <taxon>Culicinae</taxon>
        <taxon>Culicini</taxon>
        <taxon>Culex</taxon>
        <taxon>Culex</taxon>
    </lineage>
</organism>
<dbReference type="InterPro" id="IPR019366">
    <property type="entry name" value="Clusterin-associated_protein-1"/>
</dbReference>
<dbReference type="PANTHER" id="PTHR21547:SF0">
    <property type="entry name" value="CLUSTERIN-ASSOCIATED PROTEIN 1"/>
    <property type="match status" value="1"/>
</dbReference>
<feature type="compositionally biased region" description="Acidic residues" evidence="8">
    <location>
        <begin position="413"/>
        <end position="429"/>
    </location>
</feature>
<evidence type="ECO:0000256" key="5">
    <source>
        <dbReference type="ARBA" id="ARBA00023069"/>
    </source>
</evidence>
<proteinExistence type="inferred from homology"/>
<dbReference type="GO" id="GO:0005929">
    <property type="term" value="C:cilium"/>
    <property type="evidence" value="ECO:0007669"/>
    <property type="project" value="UniProtKB-SubCell"/>
</dbReference>
<keyword evidence="5" id="KW-0969">Cilium</keyword>
<protein>
    <recommendedName>
        <fullName evidence="11">Clusterin-associated protein 1</fullName>
    </recommendedName>
</protein>
<comment type="subcellular location">
    <subcellularLocation>
        <location evidence="1">Cell projection</location>
        <location evidence="1">Cilium</location>
    </subcellularLocation>
</comment>
<comment type="caution">
    <text evidence="9">The sequence shown here is derived from an EMBL/GenBank/DDBJ whole genome shotgun (WGS) entry which is preliminary data.</text>
</comment>
<evidence type="ECO:0000256" key="6">
    <source>
        <dbReference type="ARBA" id="ARBA00023273"/>
    </source>
</evidence>
<feature type="coiled-coil region" evidence="7">
    <location>
        <begin position="221"/>
        <end position="262"/>
    </location>
</feature>
<evidence type="ECO:0000256" key="3">
    <source>
        <dbReference type="ARBA" id="ARBA00022794"/>
    </source>
</evidence>
<feature type="compositionally biased region" description="Polar residues" evidence="8">
    <location>
        <begin position="433"/>
        <end position="446"/>
    </location>
</feature>
<keyword evidence="3" id="KW-0970">Cilium biogenesis/degradation</keyword>
<evidence type="ECO:0000256" key="7">
    <source>
        <dbReference type="SAM" id="Coils"/>
    </source>
</evidence>
<name>A0ABD1DHL8_CULPP</name>
<feature type="compositionally biased region" description="Low complexity" evidence="8">
    <location>
        <begin position="379"/>
        <end position="393"/>
    </location>
</feature>